<dbReference type="EMBL" id="BMWS01000010">
    <property type="protein sequence ID" value="GGX16647.1"/>
    <property type="molecule type" value="Genomic_DNA"/>
</dbReference>
<dbReference type="Pfam" id="PF14257">
    <property type="entry name" value="DUF4349"/>
    <property type="match status" value="1"/>
</dbReference>
<evidence type="ECO:0000259" key="4">
    <source>
        <dbReference type="Pfam" id="PF14257"/>
    </source>
</evidence>
<protein>
    <recommendedName>
        <fullName evidence="4">DUF4349 domain-containing protein</fullName>
    </recommendedName>
</protein>
<evidence type="ECO:0000256" key="2">
    <source>
        <dbReference type="SAM" id="MobiDB-lite"/>
    </source>
</evidence>
<evidence type="ECO:0000256" key="3">
    <source>
        <dbReference type="SAM" id="Phobius"/>
    </source>
</evidence>
<feature type="domain" description="DUF4349" evidence="4">
    <location>
        <begin position="47"/>
        <end position="253"/>
    </location>
</feature>
<keyword evidence="3" id="KW-1133">Transmembrane helix</keyword>
<organism evidence="5 6">
    <name type="scientific">Aquimarina muelleri</name>
    <dbReference type="NCBI Taxonomy" id="279356"/>
    <lineage>
        <taxon>Bacteria</taxon>
        <taxon>Pseudomonadati</taxon>
        <taxon>Bacteroidota</taxon>
        <taxon>Flavobacteriia</taxon>
        <taxon>Flavobacteriales</taxon>
        <taxon>Flavobacteriaceae</taxon>
        <taxon>Aquimarina</taxon>
    </lineage>
</organism>
<keyword evidence="1" id="KW-0175">Coiled coil</keyword>
<dbReference type="InterPro" id="IPR025645">
    <property type="entry name" value="DUF4349"/>
</dbReference>
<gene>
    <name evidence="5" type="ORF">GCM10007384_17670</name>
</gene>
<evidence type="ECO:0000313" key="6">
    <source>
        <dbReference type="Proteomes" id="UP000601108"/>
    </source>
</evidence>
<comment type="caution">
    <text evidence="5">The sequence shown here is derived from an EMBL/GenBank/DDBJ whole genome shotgun (WGS) entry which is preliminary data.</text>
</comment>
<evidence type="ECO:0000313" key="5">
    <source>
        <dbReference type="EMBL" id="GGX16647.1"/>
    </source>
</evidence>
<feature type="region of interest" description="Disordered" evidence="2">
    <location>
        <begin position="1"/>
        <end position="20"/>
    </location>
</feature>
<keyword evidence="3" id="KW-0472">Membrane</keyword>
<name>A0A918N3T4_9FLAO</name>
<dbReference type="AlphaFoldDB" id="A0A918N3T4"/>
<keyword evidence="6" id="KW-1185">Reference proteome</keyword>
<proteinExistence type="predicted"/>
<sequence length="261" mass="30124">MDTENIMMEETGETSSLSGVQQDIKEETALGADKIQPEKGNIDFELKIIKEANCRIKVLDVEEATGLAKKIAAKYRGYVSDERFTNTNYSKENRFTIRVPQNNFDIVLDSICKTAEFVDFKNISTIDVTEEYVDITSRLKTKLEVKQRYETILRTKAKTVEDILMAEEKLSKLQEEIESAQGRLKYLGSKVTYSTIQLDIYETIIPKVQSEKYTLGFLDKAKKGLLFGWSVIEVLTLSLFYIWPLLILGIFGFIYFKWRRK</sequence>
<dbReference type="Proteomes" id="UP000601108">
    <property type="component" value="Unassembled WGS sequence"/>
</dbReference>
<feature type="coiled-coil region" evidence="1">
    <location>
        <begin position="156"/>
        <end position="190"/>
    </location>
</feature>
<feature type="transmembrane region" description="Helical" evidence="3">
    <location>
        <begin position="226"/>
        <end position="256"/>
    </location>
</feature>
<evidence type="ECO:0000256" key="1">
    <source>
        <dbReference type="SAM" id="Coils"/>
    </source>
</evidence>
<keyword evidence="3" id="KW-0812">Transmembrane</keyword>
<reference evidence="5 6" key="1">
    <citation type="journal article" date="2014" name="Int. J. Syst. Evol. Microbiol.">
        <title>Complete genome sequence of Corynebacterium casei LMG S-19264T (=DSM 44701T), isolated from a smear-ripened cheese.</title>
        <authorList>
            <consortium name="US DOE Joint Genome Institute (JGI-PGF)"/>
            <person name="Walter F."/>
            <person name="Albersmeier A."/>
            <person name="Kalinowski J."/>
            <person name="Ruckert C."/>
        </authorList>
    </citation>
    <scope>NUCLEOTIDE SEQUENCE [LARGE SCALE GENOMIC DNA]</scope>
    <source>
        <strain evidence="5 6">KCTC 12285</strain>
    </source>
</reference>
<accession>A0A918N3T4</accession>